<name>A0ABY1R2J6_9FLAO</name>
<reference evidence="4 5" key="1">
    <citation type="submission" date="2017-05" db="EMBL/GenBank/DDBJ databases">
        <authorList>
            <person name="Varghese N."/>
            <person name="Submissions S."/>
        </authorList>
    </citation>
    <scope>NUCLEOTIDE SEQUENCE [LARGE SCALE GENOMIC DNA]</scope>
    <source>
        <strain evidence="4 5">DSM 18015</strain>
    </source>
</reference>
<evidence type="ECO:0000313" key="4">
    <source>
        <dbReference type="EMBL" id="SMP92440.1"/>
    </source>
</evidence>
<accession>A0ABY1R2J6</accession>
<keyword evidence="5" id="KW-1185">Reference proteome</keyword>
<sequence>MKTIICLFLLGVSFQGFAQSSINSSGMYASGGSGNVASAIGQVFYEPFGSPSGSVHPGVEHAYEILETLGMDVREIGLNLKIYPNPTPDILYLNIDFKDFRKYSFELLDNSGRSLMIKPVGSSTVSFSMGSYAAGVYLLKVTKNGKLIKIFKVIKSDK</sequence>
<gene>
    <name evidence="4" type="ORF">SAMN05421679_10464</name>
</gene>
<dbReference type="RefSeq" id="WP_283416540.1">
    <property type="nucleotide sequence ID" value="NZ_FXUO01000004.1"/>
</dbReference>
<evidence type="ECO:0000259" key="3">
    <source>
        <dbReference type="Pfam" id="PF18962"/>
    </source>
</evidence>
<organism evidence="4 5">
    <name type="scientific">Epilithonimonas pallida</name>
    <dbReference type="NCBI Taxonomy" id="373671"/>
    <lineage>
        <taxon>Bacteria</taxon>
        <taxon>Pseudomonadati</taxon>
        <taxon>Bacteroidota</taxon>
        <taxon>Flavobacteriia</taxon>
        <taxon>Flavobacteriales</taxon>
        <taxon>Weeksellaceae</taxon>
        <taxon>Chryseobacterium group</taxon>
        <taxon>Epilithonimonas</taxon>
    </lineage>
</organism>
<dbReference type="Pfam" id="PF18962">
    <property type="entry name" value="Por_Secre_tail"/>
    <property type="match status" value="1"/>
</dbReference>
<evidence type="ECO:0000256" key="1">
    <source>
        <dbReference type="ARBA" id="ARBA00022729"/>
    </source>
</evidence>
<feature type="chain" id="PRO_5046681522" evidence="2">
    <location>
        <begin position="19"/>
        <end position="158"/>
    </location>
</feature>
<dbReference type="EMBL" id="FXUO01000004">
    <property type="protein sequence ID" value="SMP92440.1"/>
    <property type="molecule type" value="Genomic_DNA"/>
</dbReference>
<keyword evidence="1 2" id="KW-0732">Signal</keyword>
<dbReference type="InterPro" id="IPR026444">
    <property type="entry name" value="Secre_tail"/>
</dbReference>
<proteinExistence type="predicted"/>
<comment type="caution">
    <text evidence="4">The sequence shown here is derived from an EMBL/GenBank/DDBJ whole genome shotgun (WGS) entry which is preliminary data.</text>
</comment>
<dbReference type="NCBIfam" id="TIGR04183">
    <property type="entry name" value="Por_Secre_tail"/>
    <property type="match status" value="1"/>
</dbReference>
<dbReference type="Proteomes" id="UP001158050">
    <property type="component" value="Unassembled WGS sequence"/>
</dbReference>
<protein>
    <submittedName>
        <fullName evidence="4">Por secretion system C-terminal sorting domain-containing protein</fullName>
    </submittedName>
</protein>
<feature type="signal peptide" evidence="2">
    <location>
        <begin position="1"/>
        <end position="18"/>
    </location>
</feature>
<feature type="domain" description="Secretion system C-terminal sorting" evidence="3">
    <location>
        <begin position="82"/>
        <end position="147"/>
    </location>
</feature>
<evidence type="ECO:0000313" key="5">
    <source>
        <dbReference type="Proteomes" id="UP001158050"/>
    </source>
</evidence>
<evidence type="ECO:0000256" key="2">
    <source>
        <dbReference type="SAM" id="SignalP"/>
    </source>
</evidence>